<proteinExistence type="predicted"/>
<keyword evidence="2" id="KW-1185">Reference proteome</keyword>
<dbReference type="Proteomes" id="UP001300745">
    <property type="component" value="Unassembled WGS sequence"/>
</dbReference>
<dbReference type="RefSeq" id="WP_265995436.1">
    <property type="nucleotide sequence ID" value="NZ_JAPJDN010000003.1"/>
</dbReference>
<sequence>MAVTPLASWSATALLSPPLPKVPQVMTEPSFFSAAKANQFRHSNRVRPGLAGGMVVLVTAAATRETVDVLGAGSVVLDSLTALGRGLSDPVARTVAAVMVTGCCVVAADDSATLETPTAAAADPGSGGVWVSVWTFADPRILIVEARPLRGPADAVAFAELVVWRAEAVCVWPDPVSAWATAEPLASAAPTPIVITPAPSQT</sequence>
<dbReference type="EMBL" id="JAPJDO010000003">
    <property type="protein sequence ID" value="MCX2936038.1"/>
    <property type="molecule type" value="Genomic_DNA"/>
</dbReference>
<accession>A0ABT3S958</accession>
<comment type="caution">
    <text evidence="1">The sequence shown here is derived from an EMBL/GenBank/DDBJ whole genome shotgun (WGS) entry which is preliminary data.</text>
</comment>
<gene>
    <name evidence="1" type="ORF">ORI27_04960</name>
</gene>
<name>A0ABT3S958_9MYCO</name>
<organism evidence="1 2">
    <name type="scientific">Mycobacterium pinniadriaticum</name>
    <dbReference type="NCBI Taxonomy" id="2994102"/>
    <lineage>
        <taxon>Bacteria</taxon>
        <taxon>Bacillati</taxon>
        <taxon>Actinomycetota</taxon>
        <taxon>Actinomycetes</taxon>
        <taxon>Mycobacteriales</taxon>
        <taxon>Mycobacteriaceae</taxon>
        <taxon>Mycobacterium</taxon>
    </lineage>
</organism>
<evidence type="ECO:0000313" key="1">
    <source>
        <dbReference type="EMBL" id="MCX2936038.1"/>
    </source>
</evidence>
<evidence type="ECO:0000313" key="2">
    <source>
        <dbReference type="Proteomes" id="UP001300745"/>
    </source>
</evidence>
<reference evidence="1 2" key="1">
    <citation type="submission" date="2022-11" db="EMBL/GenBank/DDBJ databases">
        <title>Mycobacterium sp. nov.</title>
        <authorList>
            <person name="Papic B."/>
            <person name="Spicic S."/>
            <person name="Duvnjak S."/>
        </authorList>
    </citation>
    <scope>NUCLEOTIDE SEQUENCE [LARGE SCALE GENOMIC DNA]</scope>
    <source>
        <strain evidence="1 2">CVI_P4</strain>
    </source>
</reference>
<protein>
    <submittedName>
        <fullName evidence="1">Uncharacterized protein</fullName>
    </submittedName>
</protein>